<feature type="transmembrane region" description="Helical" evidence="10">
    <location>
        <begin position="363"/>
        <end position="385"/>
    </location>
</feature>
<evidence type="ECO:0000256" key="2">
    <source>
        <dbReference type="ARBA" id="ARBA00008807"/>
    </source>
</evidence>
<organism evidence="11 12">
    <name type="scientific">Pleurostoma richardsiae</name>
    <dbReference type="NCBI Taxonomy" id="41990"/>
    <lineage>
        <taxon>Eukaryota</taxon>
        <taxon>Fungi</taxon>
        <taxon>Dikarya</taxon>
        <taxon>Ascomycota</taxon>
        <taxon>Pezizomycotina</taxon>
        <taxon>Sordariomycetes</taxon>
        <taxon>Sordariomycetidae</taxon>
        <taxon>Calosphaeriales</taxon>
        <taxon>Pleurostomataceae</taxon>
        <taxon>Pleurostoma</taxon>
    </lineage>
</organism>
<dbReference type="NCBIfam" id="TIGR00728">
    <property type="entry name" value="OPT_sfam"/>
    <property type="match status" value="1"/>
</dbReference>
<gene>
    <name evidence="11" type="ORF">NKR23_g6186</name>
</gene>
<dbReference type="EMBL" id="JANBVO010000017">
    <property type="protein sequence ID" value="KAJ9144043.1"/>
    <property type="molecule type" value="Genomic_DNA"/>
</dbReference>
<feature type="transmembrane region" description="Helical" evidence="10">
    <location>
        <begin position="771"/>
        <end position="795"/>
    </location>
</feature>
<feature type="transmembrane region" description="Helical" evidence="10">
    <location>
        <begin position="622"/>
        <end position="645"/>
    </location>
</feature>
<feature type="transmembrane region" description="Helical" evidence="10">
    <location>
        <begin position="105"/>
        <end position="123"/>
    </location>
</feature>
<evidence type="ECO:0000256" key="4">
    <source>
        <dbReference type="ARBA" id="ARBA00022692"/>
    </source>
</evidence>
<feature type="compositionally biased region" description="Basic and acidic residues" evidence="9">
    <location>
        <begin position="7"/>
        <end position="27"/>
    </location>
</feature>
<evidence type="ECO:0000256" key="9">
    <source>
        <dbReference type="SAM" id="MobiDB-lite"/>
    </source>
</evidence>
<feature type="transmembrane region" description="Helical" evidence="10">
    <location>
        <begin position="507"/>
        <end position="529"/>
    </location>
</feature>
<dbReference type="Pfam" id="PF03169">
    <property type="entry name" value="OPT"/>
    <property type="match status" value="1"/>
</dbReference>
<keyword evidence="5" id="KW-0571">Peptide transport</keyword>
<feature type="transmembrane region" description="Helical" evidence="10">
    <location>
        <begin position="129"/>
        <end position="149"/>
    </location>
</feature>
<keyword evidence="3" id="KW-0813">Transport</keyword>
<reference evidence="11" key="1">
    <citation type="submission" date="2022-07" db="EMBL/GenBank/DDBJ databases">
        <title>Fungi with potential for degradation of polypropylene.</title>
        <authorList>
            <person name="Gostincar C."/>
        </authorList>
    </citation>
    <scope>NUCLEOTIDE SEQUENCE</scope>
    <source>
        <strain evidence="11">EXF-13308</strain>
    </source>
</reference>
<feature type="region of interest" description="Disordered" evidence="9">
    <location>
        <begin position="1"/>
        <end position="67"/>
    </location>
</feature>
<keyword evidence="8 10" id="KW-0472">Membrane</keyword>
<dbReference type="Proteomes" id="UP001174694">
    <property type="component" value="Unassembled WGS sequence"/>
</dbReference>
<comment type="similarity">
    <text evidence="2">Belongs to the oligopeptide OPT transporter family.</text>
</comment>
<feature type="transmembrane region" description="Helical" evidence="10">
    <location>
        <begin position="179"/>
        <end position="200"/>
    </location>
</feature>
<feature type="transmembrane region" description="Helical" evidence="10">
    <location>
        <begin position="535"/>
        <end position="555"/>
    </location>
</feature>
<evidence type="ECO:0000256" key="10">
    <source>
        <dbReference type="SAM" id="Phobius"/>
    </source>
</evidence>
<dbReference type="GO" id="GO:0016020">
    <property type="term" value="C:membrane"/>
    <property type="evidence" value="ECO:0007669"/>
    <property type="project" value="UniProtKB-SubCell"/>
</dbReference>
<name>A0AA38VPL8_9PEZI</name>
<feature type="transmembrane region" description="Helical" evidence="10">
    <location>
        <begin position="212"/>
        <end position="231"/>
    </location>
</feature>
<dbReference type="InterPro" id="IPR004813">
    <property type="entry name" value="OPT"/>
</dbReference>
<evidence type="ECO:0000256" key="1">
    <source>
        <dbReference type="ARBA" id="ARBA00004141"/>
    </source>
</evidence>
<feature type="compositionally biased region" description="Polar residues" evidence="9">
    <location>
        <begin position="31"/>
        <end position="65"/>
    </location>
</feature>
<evidence type="ECO:0000256" key="7">
    <source>
        <dbReference type="ARBA" id="ARBA00022989"/>
    </source>
</evidence>
<evidence type="ECO:0000313" key="11">
    <source>
        <dbReference type="EMBL" id="KAJ9144043.1"/>
    </source>
</evidence>
<evidence type="ECO:0000256" key="6">
    <source>
        <dbReference type="ARBA" id="ARBA00022927"/>
    </source>
</evidence>
<feature type="transmembrane region" description="Helical" evidence="10">
    <location>
        <begin position="736"/>
        <end position="759"/>
    </location>
</feature>
<keyword evidence="6" id="KW-0653">Protein transport</keyword>
<protein>
    <submittedName>
        <fullName evidence="11">Oligopeptide transporter OPT superfamily</fullName>
    </submittedName>
</protein>
<dbReference type="AlphaFoldDB" id="A0AA38VPL8"/>
<feature type="transmembrane region" description="Helical" evidence="10">
    <location>
        <begin position="330"/>
        <end position="351"/>
    </location>
</feature>
<keyword evidence="12" id="KW-1185">Reference proteome</keyword>
<comment type="caution">
    <text evidence="11">The sequence shown here is derived from an EMBL/GenBank/DDBJ whole genome shotgun (WGS) entry which is preliminary data.</text>
</comment>
<dbReference type="GO" id="GO:0015031">
    <property type="term" value="P:protein transport"/>
    <property type="evidence" value="ECO:0007669"/>
    <property type="project" value="UniProtKB-KW"/>
</dbReference>
<dbReference type="GO" id="GO:0035673">
    <property type="term" value="F:oligopeptide transmembrane transporter activity"/>
    <property type="evidence" value="ECO:0007669"/>
    <property type="project" value="InterPro"/>
</dbReference>
<feature type="transmembrane region" description="Helical" evidence="10">
    <location>
        <begin position="293"/>
        <end position="310"/>
    </location>
</feature>
<sequence>MAIPPKQEFDQVRQERGSLALDEKRVENVISPANAQGDADTSSKSSPLPANPSAETSANTYTIGQDGNEEVVAEDDPRVREIPAYVRKVVSFTDDTTASTITFRYFLLCILLIAPGAFLSQMSHFRTTYAPYSVFFVQIASNYVGVWLAKALPAWQVRLPFTGSGFNLNPGPFSTKEHVLITISAASGATYNLGYTPIAMSELYFGERVNPAVAIFFMWAIVWIGYSYAALARQFLIPDPQYPWFQAYYCPSSYQGLSLAEATADTMSRICQTALFETQRRSRENPTRLSRKQLRVFFLVLLAVILWQFLPEYAFPMLGSMSFLCWVAPHNSVISFMGAGFGGMAFLNFSFNWSSISAVPSLFLTPWWTQVILFLAFAFNCWVLLPAAKWGKLGHWHHHLMSNRLYLANGTAYPITNLMTDDMSFNETAFYKDGPVYMGTQFLWGMFFSYASYTSALVWMIVFGYSQVKSAFDKMIERRRSKSSGTIAEQYGDQLNILQRAYEDVPLWWFMAVFLASFTTMVVIIAKGVLFMPVFTYFVAIASGALLILPLGWLYSLSNFQLPIGTTNELLYGLMVNAVSGHKNPCGASTYGAIAGDAWYRAQLMLQDMKIGHYMHIPPRDVFFSQLFGSFIGVPIDYAVIRWVLDTKSQYLSGAEEDPTHQWTGQSLASYLALGVQYVLIGPKRLFREEIYKPIPYGFLVGAGAPLIIYTLHRLFPRAKFHLWNTTIFFSTMSTFYGNISTGFTSSFLGGLVVMFWSYRYRYELWARWNYILAAAFDAGFNFNMLLIFLCFGAGKIVSMPNWWGNNADSTERCFGLPSDA</sequence>
<feature type="transmembrane region" description="Helical" evidence="10">
    <location>
        <begin position="442"/>
        <end position="465"/>
    </location>
</feature>
<evidence type="ECO:0000256" key="5">
    <source>
        <dbReference type="ARBA" id="ARBA00022856"/>
    </source>
</evidence>
<evidence type="ECO:0000256" key="8">
    <source>
        <dbReference type="ARBA" id="ARBA00023136"/>
    </source>
</evidence>
<feature type="transmembrane region" description="Helical" evidence="10">
    <location>
        <begin position="665"/>
        <end position="683"/>
    </location>
</feature>
<comment type="subcellular location">
    <subcellularLocation>
        <location evidence="1">Membrane</location>
        <topology evidence="1">Multi-pass membrane protein</topology>
    </subcellularLocation>
</comment>
<evidence type="ECO:0000313" key="12">
    <source>
        <dbReference type="Proteomes" id="UP001174694"/>
    </source>
</evidence>
<feature type="transmembrane region" description="Helical" evidence="10">
    <location>
        <begin position="695"/>
        <end position="716"/>
    </location>
</feature>
<proteinExistence type="inferred from homology"/>
<dbReference type="PANTHER" id="PTHR22601">
    <property type="entry name" value="ISP4 LIKE PROTEIN"/>
    <property type="match status" value="1"/>
</dbReference>
<evidence type="ECO:0000256" key="3">
    <source>
        <dbReference type="ARBA" id="ARBA00022448"/>
    </source>
</evidence>
<dbReference type="InterPro" id="IPR004648">
    <property type="entry name" value="Oligpept_transpt"/>
</dbReference>
<keyword evidence="4 10" id="KW-0812">Transmembrane</keyword>
<keyword evidence="7 10" id="KW-1133">Transmembrane helix</keyword>
<accession>A0AA38VPL8</accession>